<evidence type="ECO:0000313" key="8">
    <source>
        <dbReference type="Proteomes" id="UP000541810"/>
    </source>
</evidence>
<dbReference type="EMBL" id="JACHGY010000001">
    <property type="protein sequence ID" value="MBB6428970.1"/>
    <property type="molecule type" value="Genomic_DNA"/>
</dbReference>
<accession>A0A7X0LJ62</accession>
<dbReference type="AlphaFoldDB" id="A0A7X0LJ62"/>
<dbReference type="RefSeq" id="WP_184676570.1">
    <property type="nucleotide sequence ID" value="NZ_JACHGY010000001.1"/>
</dbReference>
<dbReference type="PANTHER" id="PTHR43734">
    <property type="entry name" value="PHYTOENE DESATURASE"/>
    <property type="match status" value="1"/>
</dbReference>
<evidence type="ECO:0000313" key="7">
    <source>
        <dbReference type="EMBL" id="MBB6428970.1"/>
    </source>
</evidence>
<sequence>MDMPDPDRTSATNHVAVVGAGLGGLAAACTLAARGHWVTLFDKNSWLGGKAAQLVSDGEPGERFKFDMGPTILTVPRVLERIFKEAGRDMHDYLDLVRLDPQWRCFFDESQGGGGVLDLRQSVEDMQRELEMFQDRTPAHGKAGAPVSGEQYAELIKYTERLHRISDDFYFWKSIGGLKDMMMDGGFGGTFNLNTLKDVLSMRMGKSVASTIRKYIPDHRVSQMLDHFTQYVGSSPYGSPAILCGIASMQVNEGVWYPMGGTRAVPEALTKLARELGVDLRPGEGVSRIVTERGKVVGVETEAGERVACGAVVSNMDSVRTHRELVGGDVAKAFDKRRGYEPACSGVVLYLGLNKAYDHLAHHDFVFSRDPEEEFDSIYKKGEPAPDPTAYLAATARTEPPGAVAPPGGEALYVLVHTPYMRPHHDWSKDGELFKSYRQTILDKLKRTAGMPDLEERIVFERALTPQDIHDRYNVLNGAIYGLASHGKWLGAFKPANRSMDVEGLYLAGGAAHPGPGMPMVMMSGWIAADSLDQDGLITPGDKPAVSPEPAAV</sequence>
<evidence type="ECO:0000256" key="4">
    <source>
        <dbReference type="ARBA" id="ARBA00023002"/>
    </source>
</evidence>
<dbReference type="GO" id="GO:0016491">
    <property type="term" value="F:oxidoreductase activity"/>
    <property type="evidence" value="ECO:0007669"/>
    <property type="project" value="UniProtKB-KW"/>
</dbReference>
<dbReference type="InterPro" id="IPR002937">
    <property type="entry name" value="Amino_oxidase"/>
</dbReference>
<keyword evidence="3 5" id="KW-0125">Carotenoid biosynthesis</keyword>
<dbReference type="Proteomes" id="UP000541810">
    <property type="component" value="Unassembled WGS sequence"/>
</dbReference>
<dbReference type="GO" id="GO:0016117">
    <property type="term" value="P:carotenoid biosynthetic process"/>
    <property type="evidence" value="ECO:0007669"/>
    <property type="project" value="UniProtKB-KW"/>
</dbReference>
<dbReference type="InterPro" id="IPR014105">
    <property type="entry name" value="Carotenoid/retinoid_OxRdtase"/>
</dbReference>
<reference evidence="7 8" key="1">
    <citation type="submission" date="2020-08" db="EMBL/GenBank/DDBJ databases">
        <title>Genomic Encyclopedia of Type Strains, Phase IV (KMG-IV): sequencing the most valuable type-strain genomes for metagenomic binning, comparative biology and taxonomic classification.</title>
        <authorList>
            <person name="Goeker M."/>
        </authorList>
    </citation>
    <scope>NUCLEOTIDE SEQUENCE [LARGE SCALE GENOMIC DNA]</scope>
    <source>
        <strain evidence="7 8">DSM 103725</strain>
    </source>
</reference>
<comment type="pathway">
    <text evidence="1 5">Carotenoid biosynthesis.</text>
</comment>
<dbReference type="Pfam" id="PF01593">
    <property type="entry name" value="Amino_oxidase"/>
    <property type="match status" value="1"/>
</dbReference>
<dbReference type="Gene3D" id="3.50.50.60">
    <property type="entry name" value="FAD/NAD(P)-binding domain"/>
    <property type="match status" value="2"/>
</dbReference>
<dbReference type="PANTHER" id="PTHR43734:SF7">
    <property type="entry name" value="4,4'-DIAPONEUROSPORENE OXYGENASE"/>
    <property type="match status" value="1"/>
</dbReference>
<feature type="domain" description="Amine oxidase" evidence="6">
    <location>
        <begin position="22"/>
        <end position="530"/>
    </location>
</feature>
<dbReference type="NCBIfam" id="TIGR02734">
    <property type="entry name" value="crtI_fam"/>
    <property type="match status" value="1"/>
</dbReference>
<keyword evidence="4 5" id="KW-0560">Oxidoreductase</keyword>
<dbReference type="InterPro" id="IPR036188">
    <property type="entry name" value="FAD/NAD-bd_sf"/>
</dbReference>
<evidence type="ECO:0000259" key="6">
    <source>
        <dbReference type="Pfam" id="PF01593"/>
    </source>
</evidence>
<comment type="similarity">
    <text evidence="2 5">Belongs to the carotenoid/retinoid oxidoreductase family.</text>
</comment>
<evidence type="ECO:0000256" key="5">
    <source>
        <dbReference type="RuleBase" id="RU362075"/>
    </source>
</evidence>
<evidence type="ECO:0000256" key="2">
    <source>
        <dbReference type="ARBA" id="ARBA00006046"/>
    </source>
</evidence>
<evidence type="ECO:0000256" key="1">
    <source>
        <dbReference type="ARBA" id="ARBA00004829"/>
    </source>
</evidence>
<organism evidence="7 8">
    <name type="scientific">Algisphaera agarilytica</name>
    <dbReference type="NCBI Taxonomy" id="1385975"/>
    <lineage>
        <taxon>Bacteria</taxon>
        <taxon>Pseudomonadati</taxon>
        <taxon>Planctomycetota</taxon>
        <taxon>Phycisphaerae</taxon>
        <taxon>Phycisphaerales</taxon>
        <taxon>Phycisphaeraceae</taxon>
        <taxon>Algisphaera</taxon>
    </lineage>
</organism>
<dbReference type="SUPFAM" id="SSF51905">
    <property type="entry name" value="FAD/NAD(P)-binding domain"/>
    <property type="match status" value="1"/>
</dbReference>
<name>A0A7X0LJ62_9BACT</name>
<comment type="caution">
    <text evidence="7">The sequence shown here is derived from an EMBL/GenBank/DDBJ whole genome shotgun (WGS) entry which is preliminary data.</text>
</comment>
<protein>
    <submittedName>
        <fullName evidence="7">Phytoene desaturase</fullName>
    </submittedName>
</protein>
<proteinExistence type="inferred from homology"/>
<evidence type="ECO:0000256" key="3">
    <source>
        <dbReference type="ARBA" id="ARBA00022746"/>
    </source>
</evidence>
<keyword evidence="8" id="KW-1185">Reference proteome</keyword>
<gene>
    <name evidence="7" type="ORF">HNQ40_000776</name>
</gene>